<feature type="compositionally biased region" description="Basic and acidic residues" evidence="1">
    <location>
        <begin position="1129"/>
        <end position="1139"/>
    </location>
</feature>
<dbReference type="EMBL" id="MCFC01000045">
    <property type="protein sequence ID" value="ORY26712.1"/>
    <property type="molecule type" value="Genomic_DNA"/>
</dbReference>
<feature type="region of interest" description="Disordered" evidence="1">
    <location>
        <begin position="1220"/>
        <end position="1294"/>
    </location>
</feature>
<feature type="region of interest" description="Disordered" evidence="1">
    <location>
        <begin position="1306"/>
        <end position="1369"/>
    </location>
</feature>
<keyword evidence="3" id="KW-1185">Reference proteome</keyword>
<feature type="compositionally biased region" description="Pro residues" evidence="1">
    <location>
        <begin position="1033"/>
        <end position="1042"/>
    </location>
</feature>
<feature type="compositionally biased region" description="Basic and acidic residues" evidence="1">
    <location>
        <begin position="1110"/>
        <end position="1119"/>
    </location>
</feature>
<feature type="region of interest" description="Disordered" evidence="1">
    <location>
        <begin position="1158"/>
        <end position="1207"/>
    </location>
</feature>
<feature type="compositionally biased region" description="Basic and acidic residues" evidence="1">
    <location>
        <begin position="1360"/>
        <end position="1369"/>
    </location>
</feature>
<feature type="region of interest" description="Disordered" evidence="1">
    <location>
        <begin position="519"/>
        <end position="541"/>
    </location>
</feature>
<feature type="compositionally biased region" description="Basic and acidic residues" evidence="1">
    <location>
        <begin position="329"/>
        <end position="348"/>
    </location>
</feature>
<evidence type="ECO:0000313" key="3">
    <source>
        <dbReference type="Proteomes" id="UP000193986"/>
    </source>
</evidence>
<evidence type="ECO:0000313" key="2">
    <source>
        <dbReference type="EMBL" id="ORY26712.1"/>
    </source>
</evidence>
<name>A0A1Y2AVZ9_9TREE</name>
<feature type="compositionally biased region" description="Basic and acidic residues" evidence="1">
    <location>
        <begin position="455"/>
        <end position="466"/>
    </location>
</feature>
<feature type="compositionally biased region" description="Polar residues" evidence="1">
    <location>
        <begin position="486"/>
        <end position="496"/>
    </location>
</feature>
<gene>
    <name evidence="2" type="ORF">BCR39DRAFT_560443</name>
</gene>
<feature type="compositionally biased region" description="Pro residues" evidence="1">
    <location>
        <begin position="17"/>
        <end position="42"/>
    </location>
</feature>
<feature type="region of interest" description="Disordered" evidence="1">
    <location>
        <begin position="725"/>
        <end position="764"/>
    </location>
</feature>
<organism evidence="2 3">
    <name type="scientific">Naematelia encephala</name>
    <dbReference type="NCBI Taxonomy" id="71784"/>
    <lineage>
        <taxon>Eukaryota</taxon>
        <taxon>Fungi</taxon>
        <taxon>Dikarya</taxon>
        <taxon>Basidiomycota</taxon>
        <taxon>Agaricomycotina</taxon>
        <taxon>Tremellomycetes</taxon>
        <taxon>Tremellales</taxon>
        <taxon>Naemateliaceae</taxon>
        <taxon>Naematelia</taxon>
    </lineage>
</organism>
<feature type="compositionally biased region" description="Polar residues" evidence="1">
    <location>
        <begin position="43"/>
        <end position="54"/>
    </location>
</feature>
<feature type="compositionally biased region" description="Low complexity" evidence="1">
    <location>
        <begin position="732"/>
        <end position="745"/>
    </location>
</feature>
<dbReference type="OrthoDB" id="2564780at2759"/>
<comment type="caution">
    <text evidence="2">The sequence shown here is derived from an EMBL/GenBank/DDBJ whole genome shotgun (WGS) entry which is preliminary data.</text>
</comment>
<feature type="compositionally biased region" description="Basic and acidic residues" evidence="1">
    <location>
        <begin position="1173"/>
        <end position="1187"/>
    </location>
</feature>
<feature type="compositionally biased region" description="Polar residues" evidence="1">
    <location>
        <begin position="746"/>
        <end position="759"/>
    </location>
</feature>
<feature type="compositionally biased region" description="Polar residues" evidence="1">
    <location>
        <begin position="274"/>
        <end position="286"/>
    </location>
</feature>
<feature type="compositionally biased region" description="Pro residues" evidence="1">
    <location>
        <begin position="1061"/>
        <end position="1092"/>
    </location>
</feature>
<protein>
    <submittedName>
        <fullName evidence="2">Uncharacterized protein</fullName>
    </submittedName>
</protein>
<feature type="region of interest" description="Disordered" evidence="1">
    <location>
        <begin position="1033"/>
        <end position="1142"/>
    </location>
</feature>
<feature type="compositionally biased region" description="Polar residues" evidence="1">
    <location>
        <begin position="443"/>
        <end position="454"/>
    </location>
</feature>
<dbReference type="InParanoid" id="A0A1Y2AVZ9"/>
<feature type="region of interest" description="Disordered" evidence="1">
    <location>
        <begin position="665"/>
        <end position="713"/>
    </location>
</feature>
<feature type="region of interest" description="Disordered" evidence="1">
    <location>
        <begin position="562"/>
        <end position="588"/>
    </location>
</feature>
<feature type="region of interest" description="Disordered" evidence="1">
    <location>
        <begin position="271"/>
        <end position="362"/>
    </location>
</feature>
<feature type="region of interest" description="Disordered" evidence="1">
    <location>
        <begin position="133"/>
        <end position="174"/>
    </location>
</feature>
<dbReference type="Proteomes" id="UP000193986">
    <property type="component" value="Unassembled WGS sequence"/>
</dbReference>
<feature type="region of interest" description="Disordered" evidence="1">
    <location>
        <begin position="226"/>
        <end position="245"/>
    </location>
</feature>
<accession>A0A1Y2AVZ9</accession>
<proteinExistence type="predicted"/>
<feature type="compositionally biased region" description="Basic and acidic residues" evidence="1">
    <location>
        <begin position="1248"/>
        <end position="1258"/>
    </location>
</feature>
<feature type="compositionally biased region" description="Pro residues" evidence="1">
    <location>
        <begin position="958"/>
        <end position="967"/>
    </location>
</feature>
<sequence length="1369" mass="149798">MIATTESHRSQRIKPPSRAPPPPPPPPPAPMPIQVPLPPPESPTTNISYSAWSPSPSEIEMYKTKRDRIRHWTEVVPNKAGARPTELSEGAGVGVGAAVWTGTGTSVSNPAISDKEYLTTVREKEENIAGLEEKSMGPGPMLTASNTGSVRTVTKHGPAGSRKGADYPTSQPLRAPTTIRSTTQISAMPNTPNVILTSSRSITQPQRPPLRYTKTPPIPLLAQAPPTMSSIKPLPDVCPSAPGSTRSEREAYINSALSLPLEMLNERSAPIPVSSDSASQLTTSRLGSLLGRPKSGEVMGKGASDEQHLQNNSTAHGKLKRSVTHGVRATRETSADHAPSKSGLRLEIDPAPPTHTQTLPKTWPRLLHDSEATIRAAIHHPLPSTTQAPSETTVIQATRHPLPPSTYLNPISQISVPTRHTSLQKASLPPVSHLEVPQQYLTVPSLGSRTSQRSKSAEHQDTRAGESVRALGSQNSQRSVRHGSHVHSTGVKQTDGISRLDPPFLSGTNLFLASEDKGQISPRPAIDSQALPRTTRPDPASTIRSVPTVVVAAQRALPPTIPAPSQLELSHSSTAPAIGSQSSQHSRLHLQPEVVDPVRALGSHTSQRPTRSVQPQQDAVMASVQIPEITNSHHSHRSSMTVGAMQRAIPSDLPYLDEAPADLYPAPRNQPSQASAVSGEIPPPHRQQLPLPRPAITTSHSPMDRLGRKHRDASTTTLTARFEPEMYPLPPSMTTSTLPSPALPSGQQQPRYNESTNRSEIIDPEIDLNQDITLDSTRTHLRLTPPHIVSEVPLAPTTPSEKQAVPSPVLLDEGLPEPQQLSPVAFQQNVQFSPASPSVQGLREDEDHVSFEVPSGTRGRLRVSLAWLRDGSGPRTRARTQHQSPSQDDDRPPPVPPKSPPSLSRRIRDSFGPSTGRIQPVQQANSPLPVEPEISRAPVRSLGSNVSGDSARHHQPKQPSPSRPPQNPINAYLDRKKSPLEPFGPGRSLVTPWFASPNQDPYYTNAALPAYQAQPTVGIYQMQNPFIYPQPGMPGWPGPNAPAQPALARTQAHIPSTGSPPRSPSIEPPSPDDSPPRPPHLDLPPPPAPIPPRAFIGQTPRYGGYPYPTRNRDEPRYPSDSRPFWKRMTSTERRGRQVDEDPSISNWRRGIVTSRTSLTRPLDVNGPNRSRFRRDSPRNMGRQDERPTSILDRLLPRRRGDQHPSRRLREAIIQQTSSPIRTNRSEIDRLLQMRERDKEDRRRRKVERRNARQIRRDMGGMYDQNLPKAPKQGMTRQDVRREGNDRGRGSETVGEWVRTGRWKDRLPAKRERDGTLTNVGVKQSRLEGGGGGPSSGRKDGRGEKPTGNGSNWLGLFLFGRGDRARKSVR</sequence>
<reference evidence="2 3" key="1">
    <citation type="submission" date="2016-07" db="EMBL/GenBank/DDBJ databases">
        <title>Pervasive Adenine N6-methylation of Active Genes in Fungi.</title>
        <authorList>
            <consortium name="DOE Joint Genome Institute"/>
            <person name="Mondo S.J."/>
            <person name="Dannebaum R.O."/>
            <person name="Kuo R.C."/>
            <person name="Labutti K."/>
            <person name="Haridas S."/>
            <person name="Kuo A."/>
            <person name="Salamov A."/>
            <person name="Ahrendt S.R."/>
            <person name="Lipzen A."/>
            <person name="Sullivan W."/>
            <person name="Andreopoulos W.B."/>
            <person name="Clum A."/>
            <person name="Lindquist E."/>
            <person name="Daum C."/>
            <person name="Ramamoorthy G.K."/>
            <person name="Gryganskyi A."/>
            <person name="Culley D."/>
            <person name="Magnuson J.K."/>
            <person name="James T.Y."/>
            <person name="O'Malley M.A."/>
            <person name="Stajich J.E."/>
            <person name="Spatafora J.W."/>
            <person name="Visel A."/>
            <person name="Grigoriev I.V."/>
        </authorList>
    </citation>
    <scope>NUCLEOTIDE SEQUENCE [LARGE SCALE GENOMIC DNA]</scope>
    <source>
        <strain evidence="2 3">68-887.2</strain>
    </source>
</reference>
<feature type="compositionally biased region" description="Basic and acidic residues" evidence="1">
    <location>
        <begin position="1223"/>
        <end position="1240"/>
    </location>
</feature>
<evidence type="ECO:0000256" key="1">
    <source>
        <dbReference type="SAM" id="MobiDB-lite"/>
    </source>
</evidence>
<feature type="region of interest" description="Disordered" evidence="1">
    <location>
        <begin position="835"/>
        <end position="984"/>
    </location>
</feature>
<feature type="compositionally biased region" description="Polar residues" evidence="1">
    <location>
        <begin position="143"/>
        <end position="152"/>
    </location>
</feature>
<feature type="compositionally biased region" description="Basic and acidic residues" evidence="1">
    <location>
        <begin position="1277"/>
        <end position="1289"/>
    </location>
</feature>
<feature type="compositionally biased region" description="Basic and acidic residues" evidence="1">
    <location>
        <begin position="1194"/>
        <end position="1207"/>
    </location>
</feature>
<feature type="compositionally biased region" description="Polar residues" evidence="1">
    <location>
        <begin position="912"/>
        <end position="926"/>
    </location>
</feature>
<feature type="region of interest" description="Disordered" evidence="1">
    <location>
        <begin position="443"/>
        <end position="500"/>
    </location>
</feature>
<feature type="region of interest" description="Disordered" evidence="1">
    <location>
        <begin position="1"/>
        <end position="54"/>
    </location>
</feature>